<accession>A0AA88UB38</accession>
<dbReference type="EMBL" id="JAVXUO010002195">
    <property type="protein sequence ID" value="KAK2975436.1"/>
    <property type="molecule type" value="Genomic_DNA"/>
</dbReference>
<dbReference type="AlphaFoldDB" id="A0AA88UB38"/>
<evidence type="ECO:0000313" key="2">
    <source>
        <dbReference type="EMBL" id="KAK2975436.1"/>
    </source>
</evidence>
<dbReference type="Proteomes" id="UP001187471">
    <property type="component" value="Unassembled WGS sequence"/>
</dbReference>
<feature type="domain" description="Integrase catalytic" evidence="1">
    <location>
        <begin position="220"/>
        <end position="315"/>
    </location>
</feature>
<dbReference type="InterPro" id="IPR012337">
    <property type="entry name" value="RNaseH-like_sf"/>
</dbReference>
<dbReference type="PANTHER" id="PTHR42648:SF28">
    <property type="entry name" value="TRANSPOSON-ENCODED PROTEIN WITH RIBONUCLEASE H-LIKE AND RETROVIRUS ZINC FINGER-LIKE DOMAINS"/>
    <property type="match status" value="1"/>
</dbReference>
<comment type="caution">
    <text evidence="2">The sequence shown here is derived from an EMBL/GenBank/DDBJ whole genome shotgun (WGS) entry which is preliminary data.</text>
</comment>
<dbReference type="GO" id="GO:0015074">
    <property type="term" value="P:DNA integration"/>
    <property type="evidence" value="ECO:0007669"/>
    <property type="project" value="InterPro"/>
</dbReference>
<sequence length="405" mass="46622">MNANEWAILNKKALVTVRLSLTPQVALIIFKEKTTAVVMQALEKLFEKPSASNKVFLMKRLFNMKMFENGSIADHLINDFNGVTYQLESVSINDDDEFMVLLFLCSLPDSWNNLVTTLSNSTVSEMLTLNDVMSSIINDKMRRKTISDGISSSTALSLESRGIKKIQLDFCKGCVYGKQKRVNFRSDGKEKKIERLELVHTVVCGPTTVKSLGGNKVKCLKSDNGGEYRDEGFQEYCSNNVIRLIRTLNRTPQENGLTKRMNRTIMERARCMMIYVDLPLQFWAVDIDTAVYLINRSPASALHGGIPEEEWIGKPVNYSFLRIFGCIAYTHIDKEEMKKLDSKSPKCVFIRYRGDEYGYHLWDYEHKKIIRSRDAIFDESQLYKHRLQEHGIEKENRKCMELDEP</sequence>
<dbReference type="Gene3D" id="3.30.420.10">
    <property type="entry name" value="Ribonuclease H-like superfamily/Ribonuclease H"/>
    <property type="match status" value="1"/>
</dbReference>
<protein>
    <recommendedName>
        <fullName evidence="1">Integrase catalytic domain-containing protein</fullName>
    </recommendedName>
</protein>
<dbReference type="Pfam" id="PF25597">
    <property type="entry name" value="SH3_retrovirus"/>
    <property type="match status" value="1"/>
</dbReference>
<name>A0AA88UB38_9ASTE</name>
<dbReference type="PANTHER" id="PTHR42648">
    <property type="entry name" value="TRANSPOSASE, PUTATIVE-RELATED"/>
    <property type="match status" value="1"/>
</dbReference>
<dbReference type="InterPro" id="IPR057670">
    <property type="entry name" value="SH3_retrovirus"/>
</dbReference>
<dbReference type="InterPro" id="IPR036397">
    <property type="entry name" value="RNaseH_sf"/>
</dbReference>
<keyword evidence="3" id="KW-1185">Reference proteome</keyword>
<gene>
    <name evidence="2" type="ORF">RJ640_007666</name>
</gene>
<dbReference type="InterPro" id="IPR039537">
    <property type="entry name" value="Retrotran_Ty1/copia-like"/>
</dbReference>
<organism evidence="2 3">
    <name type="scientific">Escallonia rubra</name>
    <dbReference type="NCBI Taxonomy" id="112253"/>
    <lineage>
        <taxon>Eukaryota</taxon>
        <taxon>Viridiplantae</taxon>
        <taxon>Streptophyta</taxon>
        <taxon>Embryophyta</taxon>
        <taxon>Tracheophyta</taxon>
        <taxon>Spermatophyta</taxon>
        <taxon>Magnoliopsida</taxon>
        <taxon>eudicotyledons</taxon>
        <taxon>Gunneridae</taxon>
        <taxon>Pentapetalae</taxon>
        <taxon>asterids</taxon>
        <taxon>campanulids</taxon>
        <taxon>Escalloniales</taxon>
        <taxon>Escalloniaceae</taxon>
        <taxon>Escallonia</taxon>
    </lineage>
</organism>
<dbReference type="GO" id="GO:0003676">
    <property type="term" value="F:nucleic acid binding"/>
    <property type="evidence" value="ECO:0007669"/>
    <property type="project" value="InterPro"/>
</dbReference>
<evidence type="ECO:0000313" key="3">
    <source>
        <dbReference type="Proteomes" id="UP001187471"/>
    </source>
</evidence>
<evidence type="ECO:0000259" key="1">
    <source>
        <dbReference type="PROSITE" id="PS50994"/>
    </source>
</evidence>
<reference evidence="2" key="1">
    <citation type="submission" date="2022-12" db="EMBL/GenBank/DDBJ databases">
        <title>Draft genome assemblies for two species of Escallonia (Escalloniales).</title>
        <authorList>
            <person name="Chanderbali A."/>
            <person name="Dervinis C."/>
            <person name="Anghel I."/>
            <person name="Soltis D."/>
            <person name="Soltis P."/>
            <person name="Zapata F."/>
        </authorList>
    </citation>
    <scope>NUCLEOTIDE SEQUENCE</scope>
    <source>
        <strain evidence="2">UCBG92.1500</strain>
        <tissue evidence="2">Leaf</tissue>
    </source>
</reference>
<dbReference type="SUPFAM" id="SSF53098">
    <property type="entry name" value="Ribonuclease H-like"/>
    <property type="match status" value="1"/>
</dbReference>
<proteinExistence type="predicted"/>
<dbReference type="PROSITE" id="PS50994">
    <property type="entry name" value="INTEGRASE"/>
    <property type="match status" value="1"/>
</dbReference>
<dbReference type="InterPro" id="IPR001584">
    <property type="entry name" value="Integrase_cat-core"/>
</dbReference>
<dbReference type="Pfam" id="PF14223">
    <property type="entry name" value="Retrotran_gag_2"/>
    <property type="match status" value="1"/>
</dbReference>